<feature type="transmembrane region" description="Helical" evidence="1">
    <location>
        <begin position="45"/>
        <end position="67"/>
    </location>
</feature>
<proteinExistence type="predicted"/>
<evidence type="ECO:0000313" key="3">
    <source>
        <dbReference type="Proteomes" id="UP001301958"/>
    </source>
</evidence>
<keyword evidence="1" id="KW-0812">Transmembrane</keyword>
<protein>
    <submittedName>
        <fullName evidence="2">Uncharacterized protein</fullName>
    </submittedName>
</protein>
<name>A0AAN7BEB9_9PEZI</name>
<evidence type="ECO:0000313" key="2">
    <source>
        <dbReference type="EMBL" id="KAK4220644.1"/>
    </source>
</evidence>
<dbReference type="AlphaFoldDB" id="A0AAN7BEB9"/>
<accession>A0AAN7BEB9</accession>
<dbReference type="EMBL" id="MU865678">
    <property type="protein sequence ID" value="KAK4220644.1"/>
    <property type="molecule type" value="Genomic_DNA"/>
</dbReference>
<feature type="transmembrane region" description="Helical" evidence="1">
    <location>
        <begin position="7"/>
        <end position="33"/>
    </location>
</feature>
<keyword evidence="3" id="KW-1185">Reference proteome</keyword>
<reference evidence="2" key="2">
    <citation type="submission" date="2023-05" db="EMBL/GenBank/DDBJ databases">
        <authorList>
            <consortium name="Lawrence Berkeley National Laboratory"/>
            <person name="Steindorff A."/>
            <person name="Hensen N."/>
            <person name="Bonometti L."/>
            <person name="Westerberg I."/>
            <person name="Brannstrom I.O."/>
            <person name="Guillou S."/>
            <person name="Cros-Aarteil S."/>
            <person name="Calhoun S."/>
            <person name="Haridas S."/>
            <person name="Kuo A."/>
            <person name="Mondo S."/>
            <person name="Pangilinan J."/>
            <person name="Riley R."/>
            <person name="Labutti K."/>
            <person name="Andreopoulos B."/>
            <person name="Lipzen A."/>
            <person name="Chen C."/>
            <person name="Yanf M."/>
            <person name="Daum C."/>
            <person name="Ng V."/>
            <person name="Clum A."/>
            <person name="Ohm R."/>
            <person name="Martin F."/>
            <person name="Silar P."/>
            <person name="Natvig D."/>
            <person name="Lalanne C."/>
            <person name="Gautier V."/>
            <person name="Ament-Velasquez S.L."/>
            <person name="Kruys A."/>
            <person name="Hutchinson M.I."/>
            <person name="Powell A.J."/>
            <person name="Barry K."/>
            <person name="Miller A.N."/>
            <person name="Grigoriev I.V."/>
            <person name="Debuchy R."/>
            <person name="Gladieux P."/>
            <person name="Thoren M.H."/>
            <person name="Johannesson H."/>
        </authorList>
    </citation>
    <scope>NUCLEOTIDE SEQUENCE</scope>
    <source>
        <strain evidence="2">CBS 990.96</strain>
    </source>
</reference>
<reference evidence="2" key="1">
    <citation type="journal article" date="2023" name="Mol. Phylogenet. Evol.">
        <title>Genome-scale phylogeny and comparative genomics of the fungal order Sordariales.</title>
        <authorList>
            <person name="Hensen N."/>
            <person name="Bonometti L."/>
            <person name="Westerberg I."/>
            <person name="Brannstrom I.O."/>
            <person name="Guillou S."/>
            <person name="Cros-Aarteil S."/>
            <person name="Calhoun S."/>
            <person name="Haridas S."/>
            <person name="Kuo A."/>
            <person name="Mondo S."/>
            <person name="Pangilinan J."/>
            <person name="Riley R."/>
            <person name="LaButti K."/>
            <person name="Andreopoulos B."/>
            <person name="Lipzen A."/>
            <person name="Chen C."/>
            <person name="Yan M."/>
            <person name="Daum C."/>
            <person name="Ng V."/>
            <person name="Clum A."/>
            <person name="Steindorff A."/>
            <person name="Ohm R.A."/>
            <person name="Martin F."/>
            <person name="Silar P."/>
            <person name="Natvig D.O."/>
            <person name="Lalanne C."/>
            <person name="Gautier V."/>
            <person name="Ament-Velasquez S.L."/>
            <person name="Kruys A."/>
            <person name="Hutchinson M.I."/>
            <person name="Powell A.J."/>
            <person name="Barry K."/>
            <person name="Miller A.N."/>
            <person name="Grigoriev I.V."/>
            <person name="Debuchy R."/>
            <person name="Gladieux P."/>
            <person name="Hiltunen Thoren M."/>
            <person name="Johannesson H."/>
        </authorList>
    </citation>
    <scope>NUCLEOTIDE SEQUENCE</scope>
    <source>
        <strain evidence="2">CBS 990.96</strain>
    </source>
</reference>
<evidence type="ECO:0000256" key="1">
    <source>
        <dbReference type="SAM" id="Phobius"/>
    </source>
</evidence>
<comment type="caution">
    <text evidence="2">The sequence shown here is derived from an EMBL/GenBank/DDBJ whole genome shotgun (WGS) entry which is preliminary data.</text>
</comment>
<keyword evidence="1" id="KW-1133">Transmembrane helix</keyword>
<dbReference type="Proteomes" id="UP001301958">
    <property type="component" value="Unassembled WGS sequence"/>
</dbReference>
<organism evidence="2 3">
    <name type="scientific">Podospora fimiseda</name>
    <dbReference type="NCBI Taxonomy" id="252190"/>
    <lineage>
        <taxon>Eukaryota</taxon>
        <taxon>Fungi</taxon>
        <taxon>Dikarya</taxon>
        <taxon>Ascomycota</taxon>
        <taxon>Pezizomycotina</taxon>
        <taxon>Sordariomycetes</taxon>
        <taxon>Sordariomycetidae</taxon>
        <taxon>Sordariales</taxon>
        <taxon>Podosporaceae</taxon>
        <taxon>Podospora</taxon>
    </lineage>
</organism>
<sequence>MLSLIWILALTWAVSLLFSFFFLYFLGFVSIYQPLVTPYLISLHLLGYFGCFPSLFLFLIPFVLLVYNISIQFEDLHQWQRGVKSEKAE</sequence>
<gene>
    <name evidence="2" type="ORF">QBC38DRAFT_175640</name>
</gene>
<keyword evidence="1" id="KW-0472">Membrane</keyword>